<dbReference type="InterPro" id="IPR010583">
    <property type="entry name" value="MipA"/>
</dbReference>
<reference evidence="1" key="1">
    <citation type="submission" date="2016-10" db="EMBL/GenBank/DDBJ databases">
        <authorList>
            <person name="de Groot N.N."/>
        </authorList>
    </citation>
    <scope>NUCLEOTIDE SEQUENCE</scope>
</reference>
<gene>
    <name evidence="1" type="ORF">MNB_SV-12-1633</name>
</gene>
<dbReference type="EMBL" id="FPHE01000121">
    <property type="protein sequence ID" value="SFV63051.1"/>
    <property type="molecule type" value="Genomic_DNA"/>
</dbReference>
<evidence type="ECO:0000313" key="1">
    <source>
        <dbReference type="EMBL" id="SFV63051.1"/>
    </source>
</evidence>
<accession>A0A1W1CBH3</accession>
<name>A0A1W1CBH3_9ZZZZ</name>
<organism evidence="1">
    <name type="scientific">hydrothermal vent metagenome</name>
    <dbReference type="NCBI Taxonomy" id="652676"/>
    <lineage>
        <taxon>unclassified sequences</taxon>
        <taxon>metagenomes</taxon>
        <taxon>ecological metagenomes</taxon>
    </lineage>
</organism>
<proteinExistence type="predicted"/>
<protein>
    <submittedName>
        <fullName evidence="1">Putative outer membrane protein</fullName>
    </submittedName>
</protein>
<sequence>MKKLLLLFLTLSAFIKASELDLGLGIGTLYYPDYLGSDSSSNLVFPYPYIDYRSKNLKIDKDGLKQQLFAIDGLSARLSMSGSLPAKASKAREGMNELDLAGEIGPALVYSLYKNSGFSIKLDLPIRAVVSTDWEGVDYRGYIYELKAKIEYESAGGYLYQFHTGGVWGDSRYNNYIYGVKEKFVTDDRDYYKAEAGYSGYKTSFGISKKFEKVWAGAFVRHYSLSGAIFEDSPLMCQNSAIYFGVFIAYLFDEEFSHKVKQWIE</sequence>
<dbReference type="AlphaFoldDB" id="A0A1W1CBH3"/>
<dbReference type="Pfam" id="PF06629">
    <property type="entry name" value="MipA"/>
    <property type="match status" value="1"/>
</dbReference>